<evidence type="ECO:0000256" key="1">
    <source>
        <dbReference type="ARBA" id="ARBA00022723"/>
    </source>
</evidence>
<dbReference type="GO" id="GO:0008270">
    <property type="term" value="F:zinc ion binding"/>
    <property type="evidence" value="ECO:0007669"/>
    <property type="project" value="InterPro"/>
</dbReference>
<evidence type="ECO:0000256" key="3">
    <source>
        <dbReference type="ARBA" id="ARBA00023015"/>
    </source>
</evidence>
<proteinExistence type="predicted"/>
<keyword evidence="2" id="KW-0862">Zinc</keyword>
<organism evidence="9 10">
    <name type="scientific">Clohesyomyces aquaticus</name>
    <dbReference type="NCBI Taxonomy" id="1231657"/>
    <lineage>
        <taxon>Eukaryota</taxon>
        <taxon>Fungi</taxon>
        <taxon>Dikarya</taxon>
        <taxon>Ascomycota</taxon>
        <taxon>Pezizomycotina</taxon>
        <taxon>Dothideomycetes</taxon>
        <taxon>Pleosporomycetidae</taxon>
        <taxon>Pleosporales</taxon>
        <taxon>Lindgomycetaceae</taxon>
        <taxon>Clohesyomyces</taxon>
    </lineage>
</organism>
<keyword evidence="4" id="KW-0238">DNA-binding</keyword>
<feature type="compositionally biased region" description="Polar residues" evidence="7">
    <location>
        <begin position="647"/>
        <end position="656"/>
    </location>
</feature>
<evidence type="ECO:0000256" key="4">
    <source>
        <dbReference type="ARBA" id="ARBA00023125"/>
    </source>
</evidence>
<dbReference type="Proteomes" id="UP000193144">
    <property type="component" value="Unassembled WGS sequence"/>
</dbReference>
<gene>
    <name evidence="9" type="ORF">BCR34DRAFT_559697</name>
</gene>
<keyword evidence="6" id="KW-0539">Nucleus</keyword>
<dbReference type="Gene3D" id="4.10.240.10">
    <property type="entry name" value="Zn(2)-C6 fungal-type DNA-binding domain"/>
    <property type="match status" value="1"/>
</dbReference>
<dbReference type="AlphaFoldDB" id="A0A1Y1ZXE4"/>
<protein>
    <recommendedName>
        <fullName evidence="8">Zn(2)-C6 fungal-type domain-containing protein</fullName>
    </recommendedName>
</protein>
<evidence type="ECO:0000256" key="2">
    <source>
        <dbReference type="ARBA" id="ARBA00022833"/>
    </source>
</evidence>
<dbReference type="GO" id="GO:0006351">
    <property type="term" value="P:DNA-templated transcription"/>
    <property type="evidence" value="ECO:0007669"/>
    <property type="project" value="InterPro"/>
</dbReference>
<dbReference type="CDD" id="cd00067">
    <property type="entry name" value="GAL4"/>
    <property type="match status" value="1"/>
</dbReference>
<keyword evidence="5" id="KW-0804">Transcription</keyword>
<evidence type="ECO:0000256" key="6">
    <source>
        <dbReference type="ARBA" id="ARBA00023242"/>
    </source>
</evidence>
<dbReference type="GO" id="GO:0001228">
    <property type="term" value="F:DNA-binding transcription activator activity, RNA polymerase II-specific"/>
    <property type="evidence" value="ECO:0007669"/>
    <property type="project" value="TreeGrafter"/>
</dbReference>
<dbReference type="InterPro" id="IPR001138">
    <property type="entry name" value="Zn2Cys6_DnaBD"/>
</dbReference>
<accession>A0A1Y1ZXE4</accession>
<keyword evidence="1" id="KW-0479">Metal-binding</keyword>
<dbReference type="SMART" id="SM00906">
    <property type="entry name" value="Fungal_trans"/>
    <property type="match status" value="1"/>
</dbReference>
<dbReference type="InterPro" id="IPR007219">
    <property type="entry name" value="XnlR_reg_dom"/>
</dbReference>
<dbReference type="InterPro" id="IPR051430">
    <property type="entry name" value="Fungal_TF_Env_Response"/>
</dbReference>
<evidence type="ECO:0000259" key="8">
    <source>
        <dbReference type="PROSITE" id="PS50048"/>
    </source>
</evidence>
<dbReference type="PROSITE" id="PS50048">
    <property type="entry name" value="ZN2_CY6_FUNGAL_2"/>
    <property type="match status" value="1"/>
</dbReference>
<dbReference type="GO" id="GO:0000978">
    <property type="term" value="F:RNA polymerase II cis-regulatory region sequence-specific DNA binding"/>
    <property type="evidence" value="ECO:0007669"/>
    <property type="project" value="TreeGrafter"/>
</dbReference>
<keyword evidence="10" id="KW-1185">Reference proteome</keyword>
<dbReference type="EMBL" id="MCFA01000029">
    <property type="protein sequence ID" value="ORY14921.1"/>
    <property type="molecule type" value="Genomic_DNA"/>
</dbReference>
<feature type="region of interest" description="Disordered" evidence="7">
    <location>
        <begin position="107"/>
        <end position="147"/>
    </location>
</feature>
<dbReference type="SUPFAM" id="SSF57701">
    <property type="entry name" value="Zn2/Cys6 DNA-binding domain"/>
    <property type="match status" value="1"/>
</dbReference>
<dbReference type="InterPro" id="IPR036864">
    <property type="entry name" value="Zn2-C6_fun-type_DNA-bd_sf"/>
</dbReference>
<dbReference type="SMART" id="SM00066">
    <property type="entry name" value="GAL4"/>
    <property type="match status" value="1"/>
</dbReference>
<dbReference type="GO" id="GO:0005634">
    <property type="term" value="C:nucleus"/>
    <property type="evidence" value="ECO:0007669"/>
    <property type="project" value="TreeGrafter"/>
</dbReference>
<dbReference type="OrthoDB" id="4337792at2759"/>
<reference evidence="9 10" key="1">
    <citation type="submission" date="2016-07" db="EMBL/GenBank/DDBJ databases">
        <title>Pervasive Adenine N6-methylation of Active Genes in Fungi.</title>
        <authorList>
            <consortium name="DOE Joint Genome Institute"/>
            <person name="Mondo S.J."/>
            <person name="Dannebaum R.O."/>
            <person name="Kuo R.C."/>
            <person name="Labutti K."/>
            <person name="Haridas S."/>
            <person name="Kuo A."/>
            <person name="Salamov A."/>
            <person name="Ahrendt S.R."/>
            <person name="Lipzen A."/>
            <person name="Sullivan W."/>
            <person name="Andreopoulos W.B."/>
            <person name="Clum A."/>
            <person name="Lindquist E."/>
            <person name="Daum C."/>
            <person name="Ramamoorthy G.K."/>
            <person name="Gryganskyi A."/>
            <person name="Culley D."/>
            <person name="Magnuson J.K."/>
            <person name="James T.Y."/>
            <person name="O'Malley M.A."/>
            <person name="Stajich J.E."/>
            <person name="Spatafora J.W."/>
            <person name="Visel A."/>
            <person name="Grigoriev I.V."/>
        </authorList>
    </citation>
    <scope>NUCLEOTIDE SEQUENCE [LARGE SCALE GENOMIC DNA]</scope>
    <source>
        <strain evidence="9 10">CBS 115471</strain>
    </source>
</reference>
<dbReference type="CDD" id="cd12148">
    <property type="entry name" value="fungal_TF_MHR"/>
    <property type="match status" value="1"/>
</dbReference>
<dbReference type="Pfam" id="PF04082">
    <property type="entry name" value="Fungal_trans"/>
    <property type="match status" value="1"/>
</dbReference>
<keyword evidence="3" id="KW-0805">Transcription regulation</keyword>
<name>A0A1Y1ZXE4_9PLEO</name>
<evidence type="ECO:0000256" key="5">
    <source>
        <dbReference type="ARBA" id="ARBA00023163"/>
    </source>
</evidence>
<evidence type="ECO:0000313" key="10">
    <source>
        <dbReference type="Proteomes" id="UP000193144"/>
    </source>
</evidence>
<sequence>MDNDTPALRLAGTDNTGAVKRRRPALSCVECRRRKVKCDRDRPCGPCTRTKSPTCTYRPARHTASRHEANRNPSLTSAQAADFDAMLNRYIAPGILGPHGSVTLSHLPGPAVAPARSSSASTQSREGIPVVADGGPPDSSDPPLRASASMAPGQLIKSKFYGETHWVNAIEPYEALGDAQLNLNVSTDRTEINRNSELYQTVLECKRMARTIKALRCCKGPEASDIRALMPTQSVCDQLVHYYLRTQEGVFRVLHIPMFLKEYDAYWDNPTTANPMTLFKILLVCAIGNPFYDGPESVILRASCAKWIQACESFLSSPGEKSRLNLAGLQLRILLLLAREVYNEEGDLNWIPAGALLRSAMHIGLHRDPSHFPKLSVFHSEMRRRLWATVLELTVQSSLDMGMPPMISMDDFDTLPPSNINDEDIGEGINVPLKPKPEDTFTQTSTQIALNRSLPLRLEITRRMNSVRSELNYDQTLRLGAELLAICRSNIVLFQKFVTGSSTPPVFQTKLLDVLTRRYVLNLHRPFFAKAKTDPRYYFSRKMCLDTSLHLLAPTSVAQQNHSDDFLSSYSDDWTKLTHHAVGFFKSMFFYSITTVYLELLTQIEEQEQDVAPFPTPSNPPSSNPPSNTPRFSEPIFHPNPGLIPTPESTTASIGTSPVSSSGPRPSVPLPPRFDQLRSTIVAAHEMSIERMKHGEMNAKGRVFFACTLARIDAIVTGANPYEAVLDAAKTSVISCAELIKKAYRDENGVELNFRSEAQDPECFADGVGTAGGGFEGLGDLQDMEWDALMQDGNMDFGFGLEGNESWWFGVGDGSVAF</sequence>
<dbReference type="Pfam" id="PF00172">
    <property type="entry name" value="Zn_clus"/>
    <property type="match status" value="1"/>
</dbReference>
<feature type="compositionally biased region" description="Low complexity" evidence="7">
    <location>
        <begin position="108"/>
        <end position="121"/>
    </location>
</feature>
<comment type="caution">
    <text evidence="9">The sequence shown here is derived from an EMBL/GenBank/DDBJ whole genome shotgun (WGS) entry which is preliminary data.</text>
</comment>
<feature type="domain" description="Zn(2)-C6 fungal-type" evidence="8">
    <location>
        <begin position="27"/>
        <end position="57"/>
    </location>
</feature>
<dbReference type="PROSITE" id="PS00463">
    <property type="entry name" value="ZN2_CY6_FUNGAL_1"/>
    <property type="match status" value="1"/>
</dbReference>
<feature type="region of interest" description="Disordered" evidence="7">
    <location>
        <begin position="611"/>
        <end position="672"/>
    </location>
</feature>
<evidence type="ECO:0000256" key="7">
    <source>
        <dbReference type="SAM" id="MobiDB-lite"/>
    </source>
</evidence>
<evidence type="ECO:0000313" key="9">
    <source>
        <dbReference type="EMBL" id="ORY14921.1"/>
    </source>
</evidence>
<feature type="compositionally biased region" description="Pro residues" evidence="7">
    <location>
        <begin position="614"/>
        <end position="628"/>
    </location>
</feature>
<dbReference type="PANTHER" id="PTHR31944:SF131">
    <property type="entry name" value="HEME-RESPONSIVE ZINC FINGER TRANSCRIPTION FACTOR HAP1"/>
    <property type="match status" value="1"/>
</dbReference>
<dbReference type="PANTHER" id="PTHR31944">
    <property type="entry name" value="HEME-RESPONSIVE ZINC FINGER TRANSCRIPTION FACTOR HAP1"/>
    <property type="match status" value="1"/>
</dbReference>
<feature type="compositionally biased region" description="Low complexity" evidence="7">
    <location>
        <begin position="133"/>
        <end position="143"/>
    </location>
</feature>